<evidence type="ECO:0000256" key="1">
    <source>
        <dbReference type="ARBA" id="ARBA00001938"/>
    </source>
</evidence>
<dbReference type="Gene3D" id="3.40.50.720">
    <property type="entry name" value="NAD(P)-binding Rossmann-like Domain"/>
    <property type="match status" value="1"/>
</dbReference>
<dbReference type="GO" id="GO:0016407">
    <property type="term" value="F:acetyltransferase activity"/>
    <property type="evidence" value="ECO:0007669"/>
    <property type="project" value="TreeGrafter"/>
</dbReference>
<dbReference type="InterPro" id="IPR023213">
    <property type="entry name" value="CAT-like_dom_sf"/>
</dbReference>
<evidence type="ECO:0000259" key="5">
    <source>
        <dbReference type="Pfam" id="PF08659"/>
    </source>
</evidence>
<dbReference type="SUPFAM" id="SSF51735">
    <property type="entry name" value="NAD(P)-binding Rossmann-fold domains"/>
    <property type="match status" value="1"/>
</dbReference>
<dbReference type="EMBL" id="BMIP01000004">
    <property type="protein sequence ID" value="GGD72382.1"/>
    <property type="molecule type" value="Genomic_DNA"/>
</dbReference>
<dbReference type="SUPFAM" id="SSF52777">
    <property type="entry name" value="CoA-dependent acyltransferases"/>
    <property type="match status" value="1"/>
</dbReference>
<evidence type="ECO:0008006" key="8">
    <source>
        <dbReference type="Google" id="ProtNLM"/>
    </source>
</evidence>
<dbReference type="CDD" id="cd05233">
    <property type="entry name" value="SDR_c"/>
    <property type="match status" value="1"/>
</dbReference>
<gene>
    <name evidence="6" type="ORF">GCM10010990_22390</name>
</gene>
<name>A0A917DUS6_9SPHN</name>
<evidence type="ECO:0000313" key="7">
    <source>
        <dbReference type="Proteomes" id="UP000612349"/>
    </source>
</evidence>
<dbReference type="GO" id="GO:0005737">
    <property type="term" value="C:cytoplasm"/>
    <property type="evidence" value="ECO:0007669"/>
    <property type="project" value="TreeGrafter"/>
</dbReference>
<dbReference type="AlphaFoldDB" id="A0A917DUS6"/>
<dbReference type="Pfam" id="PF08659">
    <property type="entry name" value="KR"/>
    <property type="match status" value="1"/>
</dbReference>
<dbReference type="InterPro" id="IPR001078">
    <property type="entry name" value="2-oxoacid_DH_actylTfrase"/>
</dbReference>
<dbReference type="PANTHER" id="PTHR43178">
    <property type="entry name" value="DIHYDROLIPOAMIDE ACETYLTRANSFERASE COMPONENT OF PYRUVATE DEHYDROGENASE COMPLEX"/>
    <property type="match status" value="1"/>
</dbReference>
<feature type="domain" description="2-oxoacid dehydrogenase acyltransferase catalytic" evidence="4">
    <location>
        <begin position="96"/>
        <end position="173"/>
    </location>
</feature>
<evidence type="ECO:0000313" key="6">
    <source>
        <dbReference type="EMBL" id="GGD72382.1"/>
    </source>
</evidence>
<dbReference type="Proteomes" id="UP000612349">
    <property type="component" value="Unassembled WGS sequence"/>
</dbReference>
<keyword evidence="3" id="KW-0012">Acyltransferase</keyword>
<organism evidence="6 7">
    <name type="scientific">Croceicoccus mobilis</name>
    <dbReference type="NCBI Taxonomy" id="1703339"/>
    <lineage>
        <taxon>Bacteria</taxon>
        <taxon>Pseudomonadati</taxon>
        <taxon>Pseudomonadota</taxon>
        <taxon>Alphaproteobacteria</taxon>
        <taxon>Sphingomonadales</taxon>
        <taxon>Erythrobacteraceae</taxon>
        <taxon>Croceicoccus</taxon>
    </lineage>
</organism>
<evidence type="ECO:0000256" key="3">
    <source>
        <dbReference type="ARBA" id="ARBA00023315"/>
    </source>
</evidence>
<keyword evidence="2" id="KW-0808">Transferase</keyword>
<comment type="cofactor">
    <cofactor evidence="1">
        <name>(R)-lipoate</name>
        <dbReference type="ChEBI" id="CHEBI:83088"/>
    </cofactor>
</comment>
<feature type="domain" description="Ketoreductase (KR)" evidence="5">
    <location>
        <begin position="2"/>
        <end position="80"/>
    </location>
</feature>
<keyword evidence="7" id="KW-1185">Reference proteome</keyword>
<dbReference type="InterPro" id="IPR050743">
    <property type="entry name" value="2-oxoacid_DH_E2_comp"/>
</dbReference>
<reference evidence="6" key="2">
    <citation type="submission" date="2020-09" db="EMBL/GenBank/DDBJ databases">
        <authorList>
            <person name="Sun Q."/>
            <person name="Zhou Y."/>
        </authorList>
    </citation>
    <scope>NUCLEOTIDE SEQUENCE</scope>
    <source>
        <strain evidence="6">CGMCC 1.15360</strain>
    </source>
</reference>
<dbReference type="InterPro" id="IPR013968">
    <property type="entry name" value="PKS_KR"/>
</dbReference>
<dbReference type="RefSeq" id="WP_172808175.1">
    <property type="nucleotide sequence ID" value="NZ_BMIP01000004.1"/>
</dbReference>
<dbReference type="Pfam" id="PF00198">
    <property type="entry name" value="2-oxoacid_dh"/>
    <property type="match status" value="1"/>
</dbReference>
<accession>A0A917DUS6</accession>
<reference evidence="6" key="1">
    <citation type="journal article" date="2014" name="Int. J. Syst. Evol. Microbiol.">
        <title>Complete genome sequence of Corynebacterium casei LMG S-19264T (=DSM 44701T), isolated from a smear-ripened cheese.</title>
        <authorList>
            <consortium name="US DOE Joint Genome Institute (JGI-PGF)"/>
            <person name="Walter F."/>
            <person name="Albersmeier A."/>
            <person name="Kalinowski J."/>
            <person name="Ruckert C."/>
        </authorList>
    </citation>
    <scope>NUCLEOTIDE SEQUENCE</scope>
    <source>
        <strain evidence="6">CGMCC 1.15360</strain>
    </source>
</reference>
<protein>
    <recommendedName>
        <fullName evidence="8">Short-chain dehydrogenase</fullName>
    </recommendedName>
</protein>
<dbReference type="GO" id="GO:0031405">
    <property type="term" value="F:lipoic acid binding"/>
    <property type="evidence" value="ECO:0007669"/>
    <property type="project" value="TreeGrafter"/>
</dbReference>
<dbReference type="PANTHER" id="PTHR43178:SF5">
    <property type="entry name" value="LIPOAMIDE ACYLTRANSFERASE COMPONENT OF BRANCHED-CHAIN ALPHA-KETO ACID DEHYDROGENASE COMPLEX, MITOCHONDRIAL"/>
    <property type="match status" value="1"/>
</dbReference>
<sequence>MLITGASSGIGAARLFAAEGAKVVAAARRREKLDELIEELRSQDLDASAVACDVTDAASVAEAVAKTREIYGTIDLAFNNAGGSAGGSPLHEVEPVAVDGGLVTPVVRDVAARSLTAIAAEAKIQAEKARKGRLAPEDYSGGTVSLFNLGMSGIDGMVPVINPPQALIMGVAASFDHRAIDGGLAARFMTEFKALVENPMTILA</sequence>
<proteinExistence type="predicted"/>
<comment type="caution">
    <text evidence="6">The sequence shown here is derived from an EMBL/GenBank/DDBJ whole genome shotgun (WGS) entry which is preliminary data.</text>
</comment>
<dbReference type="Gene3D" id="3.30.559.10">
    <property type="entry name" value="Chloramphenicol acetyltransferase-like domain"/>
    <property type="match status" value="1"/>
</dbReference>
<evidence type="ECO:0000259" key="4">
    <source>
        <dbReference type="Pfam" id="PF00198"/>
    </source>
</evidence>
<evidence type="ECO:0000256" key="2">
    <source>
        <dbReference type="ARBA" id="ARBA00022679"/>
    </source>
</evidence>
<dbReference type="InterPro" id="IPR036291">
    <property type="entry name" value="NAD(P)-bd_dom_sf"/>
</dbReference>